<name>A0A1H1RBF6_9MICO</name>
<dbReference type="AlphaFoldDB" id="A0A1H1RBF6"/>
<protein>
    <submittedName>
        <fullName evidence="1">Uncharacterized protein</fullName>
    </submittedName>
</protein>
<organism evidence="1 2">
    <name type="scientific">Brevibacterium siliguriense</name>
    <dbReference type="NCBI Taxonomy" id="1136497"/>
    <lineage>
        <taxon>Bacteria</taxon>
        <taxon>Bacillati</taxon>
        <taxon>Actinomycetota</taxon>
        <taxon>Actinomycetes</taxon>
        <taxon>Micrococcales</taxon>
        <taxon>Brevibacteriaceae</taxon>
        <taxon>Brevibacterium</taxon>
    </lineage>
</organism>
<dbReference type="EMBL" id="LT629766">
    <property type="protein sequence ID" value="SDS33117.1"/>
    <property type="molecule type" value="Genomic_DNA"/>
</dbReference>
<evidence type="ECO:0000313" key="2">
    <source>
        <dbReference type="Proteomes" id="UP000199597"/>
    </source>
</evidence>
<reference evidence="2" key="1">
    <citation type="submission" date="2016-10" db="EMBL/GenBank/DDBJ databases">
        <authorList>
            <person name="Varghese N."/>
            <person name="Submissions S."/>
        </authorList>
    </citation>
    <scope>NUCLEOTIDE SEQUENCE [LARGE SCALE GENOMIC DNA]</scope>
    <source>
        <strain evidence="2">DSM 23676</strain>
    </source>
</reference>
<dbReference type="STRING" id="1136497.SAMN04489752_1477"/>
<sequence length="66" mass="7399">MPNPVSLVSLDSSCVNDMVKVNETKRVTDMDGHKWPITGYLCAICKWPLIPVKNSTTHPNCETERP</sequence>
<dbReference type="Proteomes" id="UP000199597">
    <property type="component" value="Chromosome I"/>
</dbReference>
<keyword evidence="2" id="KW-1185">Reference proteome</keyword>
<proteinExistence type="predicted"/>
<evidence type="ECO:0000313" key="1">
    <source>
        <dbReference type="EMBL" id="SDS33117.1"/>
    </source>
</evidence>
<accession>A0A1H1RBF6</accession>
<gene>
    <name evidence="1" type="ORF">SAMN04489752_1477</name>
</gene>